<dbReference type="EMBL" id="CP001843">
    <property type="protein sequence ID" value="AEF84807.1"/>
    <property type="molecule type" value="Genomic_DNA"/>
</dbReference>
<dbReference type="Proteomes" id="UP000009223">
    <property type="component" value="Chromosome"/>
</dbReference>
<protein>
    <submittedName>
        <fullName evidence="2">Uncharacterized protein</fullName>
    </submittedName>
</protein>
<dbReference type="KEGG" id="tpi:TREPR_3141"/>
<keyword evidence="3" id="KW-1185">Reference proteome</keyword>
<accession>F5YLT8</accession>
<evidence type="ECO:0000313" key="3">
    <source>
        <dbReference type="Proteomes" id="UP000009223"/>
    </source>
</evidence>
<proteinExistence type="predicted"/>
<dbReference type="STRING" id="545694.TREPR_3141"/>
<feature type="region of interest" description="Disordered" evidence="1">
    <location>
        <begin position="456"/>
        <end position="479"/>
    </location>
</feature>
<dbReference type="eggNOG" id="ENOG5033PNA">
    <property type="taxonomic scope" value="Bacteria"/>
</dbReference>
<sequence length="479" mass="54292">MKIALISFLLHTIFIMAEIEDYQKQLTEVLEARAAWFEKSELAKLKEEFRTFHTAFAGLYNLFLKKGLIIADVYKNEVKISELEVPETGPFEEGDWKDQYSLRLSNYDNQLDFLVNFYQFSVDFLSMEKIKTILGLVRFIDWTKLSSNSEAPNNKATMEVINQAKAGADPLSASIINEGLSKLSRTTGSILSYLKMLSDYNREAYKGTLRTKVLGSLNPGEASSIPLLKKKIAAEMPGQPFYPELLEEINKENSKAGKALRDKVLKQLVVPEDKSKMEAPQISFKGILIEGLNAIGSSNTSINEIAAKLDENAEFLEGRKNGFWDKLKRVIQQMLNKEPDPTIFDVEYIDPIKGVPIKEKVDFSNFRSEMDRKCRTLIALSSRTGAAFNKMQSMSESQLVVLLEKNIRDIQTMHKILGALDDFFKLEAGREDRDKVKGIKPELATMKNAIVKANQRRHEYSAQKEEEEQLKKLGITSGT</sequence>
<reference evidence="3" key="1">
    <citation type="submission" date="2009-12" db="EMBL/GenBank/DDBJ databases">
        <title>Complete sequence of Treponema primitia strain ZAS-2.</title>
        <authorList>
            <person name="Tetu S.G."/>
            <person name="Matson E."/>
            <person name="Ren Q."/>
            <person name="Seshadri R."/>
            <person name="Elbourne L."/>
            <person name="Hassan K.A."/>
            <person name="Durkin A."/>
            <person name="Radune D."/>
            <person name="Mohamoud Y."/>
            <person name="Shay R."/>
            <person name="Jin S."/>
            <person name="Zhang X."/>
            <person name="Lucey K."/>
            <person name="Ballor N.R."/>
            <person name="Ottesen E."/>
            <person name="Rosenthal R."/>
            <person name="Allen A."/>
            <person name="Leadbetter J.R."/>
            <person name="Paulsen I.T."/>
        </authorList>
    </citation>
    <scope>NUCLEOTIDE SEQUENCE [LARGE SCALE GENOMIC DNA]</scope>
    <source>
        <strain evidence="3">ATCC BAA-887 / DSM 12427 / ZAS-2</strain>
    </source>
</reference>
<evidence type="ECO:0000313" key="2">
    <source>
        <dbReference type="EMBL" id="AEF84807.1"/>
    </source>
</evidence>
<reference evidence="2 3" key="2">
    <citation type="journal article" date="2011" name="ISME J.">
        <title>RNA-seq reveals cooperative metabolic interactions between two termite-gut spirochete species in co-culture.</title>
        <authorList>
            <person name="Rosenthal A.Z."/>
            <person name="Matson E.G."/>
            <person name="Eldar A."/>
            <person name="Leadbetter J.R."/>
        </authorList>
    </citation>
    <scope>NUCLEOTIDE SEQUENCE [LARGE SCALE GENOMIC DNA]</scope>
    <source>
        <strain evidence="3">ATCC BAA-887 / DSM 12427 / ZAS-2</strain>
    </source>
</reference>
<evidence type="ECO:0000256" key="1">
    <source>
        <dbReference type="SAM" id="MobiDB-lite"/>
    </source>
</evidence>
<organism evidence="2 3">
    <name type="scientific">Treponema primitia (strain ATCC BAA-887 / DSM 12427 / ZAS-2)</name>
    <dbReference type="NCBI Taxonomy" id="545694"/>
    <lineage>
        <taxon>Bacteria</taxon>
        <taxon>Pseudomonadati</taxon>
        <taxon>Spirochaetota</taxon>
        <taxon>Spirochaetia</taxon>
        <taxon>Spirochaetales</taxon>
        <taxon>Treponemataceae</taxon>
        <taxon>Treponema</taxon>
    </lineage>
</organism>
<dbReference type="HOGENOM" id="CLU_585163_0_0_12"/>
<gene>
    <name evidence="2" type="ordered locus">TREPR_3141</name>
</gene>
<name>F5YLT8_TREPZ</name>
<dbReference type="AlphaFoldDB" id="F5YLT8"/>